<name>A0A840R9I6_9GAMM</name>
<reference evidence="1 2" key="1">
    <citation type="submission" date="2020-08" db="EMBL/GenBank/DDBJ databases">
        <title>Genomic Encyclopedia of Type Strains, Phase IV (KMG-IV): sequencing the most valuable type-strain genomes for metagenomic binning, comparative biology and taxonomic classification.</title>
        <authorList>
            <person name="Goeker M."/>
        </authorList>
    </citation>
    <scope>NUCLEOTIDE SEQUENCE [LARGE SCALE GENOMIC DNA]</scope>
    <source>
        <strain evidence="1 2">DSM 25701</strain>
    </source>
</reference>
<accession>A0A840R9I6</accession>
<gene>
    <name evidence="1" type="ORF">HNQ57_003321</name>
</gene>
<keyword evidence="2" id="KW-1185">Reference proteome</keyword>
<protein>
    <recommendedName>
        <fullName evidence="3">Transposase</fullName>
    </recommendedName>
</protein>
<dbReference type="AlphaFoldDB" id="A0A840R9I6"/>
<evidence type="ECO:0000313" key="2">
    <source>
        <dbReference type="Proteomes" id="UP000536640"/>
    </source>
</evidence>
<sequence>MPVQRHAGENAKILAYRKQVYEQARLENPMRWSGHIRNWELIKDVYLNPEKPAVVGEENKAA</sequence>
<dbReference type="Proteomes" id="UP000536640">
    <property type="component" value="Unassembled WGS sequence"/>
</dbReference>
<organism evidence="1 2">
    <name type="scientific">Zhongshania antarctica</name>
    <dbReference type="NCBI Taxonomy" id="641702"/>
    <lineage>
        <taxon>Bacteria</taxon>
        <taxon>Pseudomonadati</taxon>
        <taxon>Pseudomonadota</taxon>
        <taxon>Gammaproteobacteria</taxon>
        <taxon>Cellvibrionales</taxon>
        <taxon>Spongiibacteraceae</taxon>
        <taxon>Zhongshania</taxon>
    </lineage>
</organism>
<proteinExistence type="predicted"/>
<comment type="caution">
    <text evidence="1">The sequence shown here is derived from an EMBL/GenBank/DDBJ whole genome shotgun (WGS) entry which is preliminary data.</text>
</comment>
<evidence type="ECO:0008006" key="3">
    <source>
        <dbReference type="Google" id="ProtNLM"/>
    </source>
</evidence>
<dbReference type="EMBL" id="JACHHW010000012">
    <property type="protein sequence ID" value="MBB5189022.1"/>
    <property type="molecule type" value="Genomic_DNA"/>
</dbReference>
<evidence type="ECO:0000313" key="1">
    <source>
        <dbReference type="EMBL" id="MBB5189022.1"/>
    </source>
</evidence>